<evidence type="ECO:0000313" key="1">
    <source>
        <dbReference type="EMBL" id="MYN17809.1"/>
    </source>
</evidence>
<dbReference type="AlphaFoldDB" id="A0A845HK08"/>
<gene>
    <name evidence="1" type="ORF">GTP81_13685</name>
</gene>
<evidence type="ECO:0000313" key="2">
    <source>
        <dbReference type="Proteomes" id="UP000484875"/>
    </source>
</evidence>
<comment type="caution">
    <text evidence="1">The sequence shown here is derived from an EMBL/GenBank/DDBJ whole genome shotgun (WGS) entry which is preliminary data.</text>
</comment>
<protein>
    <submittedName>
        <fullName evidence="1">Uncharacterized protein</fullName>
    </submittedName>
</protein>
<accession>A0A845HK08</accession>
<organism evidence="1 2">
    <name type="scientific">Duganella vulcania</name>
    <dbReference type="NCBI Taxonomy" id="2692166"/>
    <lineage>
        <taxon>Bacteria</taxon>
        <taxon>Pseudomonadati</taxon>
        <taxon>Pseudomonadota</taxon>
        <taxon>Betaproteobacteria</taxon>
        <taxon>Burkholderiales</taxon>
        <taxon>Oxalobacteraceae</taxon>
        <taxon>Telluria group</taxon>
        <taxon>Duganella</taxon>
    </lineage>
</organism>
<name>A0A845HK08_9BURK</name>
<reference evidence="1 2" key="1">
    <citation type="submission" date="2019-12" db="EMBL/GenBank/DDBJ databases">
        <title>Novel species isolated from a subtropical stream in China.</title>
        <authorList>
            <person name="Lu H."/>
        </authorList>
    </citation>
    <scope>NUCLEOTIDE SEQUENCE [LARGE SCALE GENOMIC DNA]</scope>
    <source>
        <strain evidence="1 2">FT107W</strain>
    </source>
</reference>
<keyword evidence="2" id="KW-1185">Reference proteome</keyword>
<proteinExistence type="predicted"/>
<dbReference type="EMBL" id="WWCV01000021">
    <property type="protein sequence ID" value="MYN17809.1"/>
    <property type="molecule type" value="Genomic_DNA"/>
</dbReference>
<dbReference type="RefSeq" id="WP_161090402.1">
    <property type="nucleotide sequence ID" value="NZ_WWCV01000021.1"/>
</dbReference>
<dbReference type="Proteomes" id="UP000484875">
    <property type="component" value="Unassembled WGS sequence"/>
</dbReference>
<sequence length="273" mass="30084">MIVMNAWVEEIECEGGPVVVANAEDFLQWRGAEPFGSEQANELHYWSQFMSELPLEFQPDGPAGHQYISSANPAALRDQLMQTIESLWPGTTVGRRGVKWVATRPDGRKLNAELSPSSEYDRMIRHLDNEAVHAFADGRSAYFWSVAPGWVRIATDPQRGLVHLAQVEFADDEAAVADGYQYAQSQIFSSGEPGQRYCITGGPVVVAWSPNSADDLNEDILTAERDCKLLDMATGGRGARLWLEPGMYESALGNHETDTWGVAWCSLKCIGGC</sequence>